<sequence>MLTRQPTKTTVPISLSTLRFITRYLWSDDRAKVTHPLTPGKNKNKIKSKNTRYGRGIHQHETESLAAALNLLHRKDNTDMSTTTSSATTTSTTMALASNSNSINHAQSVYKPSLFKAFTKGSAVEQFQQRATKKAPSTLTTSPIAAFEGKTDVRHLLRGIILTLDFVSGVGAEIDAAKLLNEKDPKKLSLYIKEIQSEKALIDLLELFIHHERLNLRVLGDIVLNPHLINLSKLPIDVTRPENIPFLKGLNVVKFRILMLRKYQLLKQPVSILNDLRVHIETYLALIKEKKLPRNYERTVWRFTLQYLKQFDETHYIESINDCKTSFAIWESTPMHRRKLVAETIMGKHKDELNKLQTAFLRIARVSDSPQLCKIATKYKIESLELSDRGLCYAFINDLEKFLIQAKDADLEFTMKELSQVRVDYINSAISSKTAHEEYLVHHSPALHKA</sequence>
<dbReference type="InParanoid" id="A5DSJ9"/>
<accession>A5DSJ9</accession>
<evidence type="ECO:0000313" key="2">
    <source>
        <dbReference type="Proteomes" id="UP000001996"/>
    </source>
</evidence>
<name>A5DSJ9_LODEL</name>
<organism evidence="1 2">
    <name type="scientific">Lodderomyces elongisporus (strain ATCC 11503 / CBS 2605 / JCM 1781 / NBRC 1676 / NRRL YB-4239)</name>
    <name type="common">Yeast</name>
    <name type="synonym">Saccharomyces elongisporus</name>
    <dbReference type="NCBI Taxonomy" id="379508"/>
    <lineage>
        <taxon>Eukaryota</taxon>
        <taxon>Fungi</taxon>
        <taxon>Dikarya</taxon>
        <taxon>Ascomycota</taxon>
        <taxon>Saccharomycotina</taxon>
        <taxon>Pichiomycetes</taxon>
        <taxon>Debaryomycetaceae</taxon>
        <taxon>Candida/Lodderomyces clade</taxon>
        <taxon>Lodderomyces</taxon>
    </lineage>
</organism>
<evidence type="ECO:0000313" key="1">
    <source>
        <dbReference type="EMBL" id="EDK42157.1"/>
    </source>
</evidence>
<dbReference type="GeneID" id="5235794"/>
<dbReference type="HOGENOM" id="CLU_715708_0_0_1"/>
<dbReference type="VEuPathDB" id="FungiDB:LELG_00335"/>
<reference evidence="1 2" key="1">
    <citation type="journal article" date="2009" name="Nature">
        <title>Evolution of pathogenicity and sexual reproduction in eight Candida genomes.</title>
        <authorList>
            <person name="Butler G."/>
            <person name="Rasmussen M.D."/>
            <person name="Lin M.F."/>
            <person name="Santos M.A."/>
            <person name="Sakthikumar S."/>
            <person name="Munro C.A."/>
            <person name="Rheinbay E."/>
            <person name="Grabherr M."/>
            <person name="Forche A."/>
            <person name="Reedy J.L."/>
            <person name="Agrafioti I."/>
            <person name="Arnaud M.B."/>
            <person name="Bates S."/>
            <person name="Brown A.J."/>
            <person name="Brunke S."/>
            <person name="Costanzo M.C."/>
            <person name="Fitzpatrick D.A."/>
            <person name="de Groot P.W."/>
            <person name="Harris D."/>
            <person name="Hoyer L.L."/>
            <person name="Hube B."/>
            <person name="Klis F.M."/>
            <person name="Kodira C."/>
            <person name="Lennard N."/>
            <person name="Logue M.E."/>
            <person name="Martin R."/>
            <person name="Neiman A.M."/>
            <person name="Nikolaou E."/>
            <person name="Quail M.A."/>
            <person name="Quinn J."/>
            <person name="Santos M.C."/>
            <person name="Schmitzberger F.F."/>
            <person name="Sherlock G."/>
            <person name="Shah P."/>
            <person name="Silverstein K.A."/>
            <person name="Skrzypek M.S."/>
            <person name="Soll D."/>
            <person name="Staggs R."/>
            <person name="Stansfield I."/>
            <person name="Stumpf M.P."/>
            <person name="Sudbery P.E."/>
            <person name="Srikantha T."/>
            <person name="Zeng Q."/>
            <person name="Berman J."/>
            <person name="Berriman M."/>
            <person name="Heitman J."/>
            <person name="Gow N.A."/>
            <person name="Lorenz M.C."/>
            <person name="Birren B.W."/>
            <person name="Kellis M."/>
            <person name="Cuomo C.A."/>
        </authorList>
    </citation>
    <scope>NUCLEOTIDE SEQUENCE [LARGE SCALE GENOMIC DNA]</scope>
    <source>
        <strain evidence="2">ATCC 11503 / BCRC 21390 / CBS 2605 / JCM 1781 / NBRC 1676 / NRRL YB-4239</strain>
    </source>
</reference>
<dbReference type="KEGG" id="lel:PVL30_000326"/>
<dbReference type="eggNOG" id="ENOG502RPUT">
    <property type="taxonomic scope" value="Eukaryota"/>
</dbReference>
<keyword evidence="2" id="KW-1185">Reference proteome</keyword>
<protein>
    <submittedName>
        <fullName evidence="1">Uncharacterized protein</fullName>
    </submittedName>
</protein>
<dbReference type="AlphaFoldDB" id="A5DSJ9"/>
<dbReference type="OrthoDB" id="4005225at2759"/>
<dbReference type="Proteomes" id="UP000001996">
    <property type="component" value="Unassembled WGS sequence"/>
</dbReference>
<proteinExistence type="predicted"/>
<dbReference type="EMBL" id="CH981524">
    <property type="protein sequence ID" value="EDK42157.1"/>
    <property type="molecule type" value="Genomic_DNA"/>
</dbReference>
<gene>
    <name evidence="1" type="ORF">LELG_00335</name>
</gene>